<accession>S9QYR6</accession>
<dbReference type="STRING" id="1123237.Salmuc_01305"/>
<dbReference type="OrthoDB" id="583588at2"/>
<dbReference type="Proteomes" id="UP000015347">
    <property type="component" value="Unassembled WGS sequence"/>
</dbReference>
<dbReference type="InterPro" id="IPR045738">
    <property type="entry name" value="DUF6088"/>
</dbReference>
<name>S9QYR6_9RHOB</name>
<evidence type="ECO:0000313" key="2">
    <source>
        <dbReference type="Proteomes" id="UP000015347"/>
    </source>
</evidence>
<sequence>MTDSTSPATLPTQILDRINAEPAKVWTPGDFADTGSRDAVDKALQRLAKSGELRRIERGLYDKPRLNKLTGKPSAPDYRAVIEAVARRDKARFVVDGMTAANTLGLTNAVPAKIEVLVDARLKPIEMGNQKIVFKHAAPSRLYWAGRPGMYLVQALHWVHDAMQGDTERSKVDRTIRKLLNDRDEGRKLADDLRIGLSAMPIWMQDILRGPIMSAGTANDT</sequence>
<dbReference type="EMBL" id="APVH01000012">
    <property type="protein sequence ID" value="EPX84732.1"/>
    <property type="molecule type" value="Genomic_DNA"/>
</dbReference>
<gene>
    <name evidence="1" type="ORF">Salmuc_01305</name>
</gene>
<keyword evidence="2" id="KW-1185">Reference proteome</keyword>
<evidence type="ECO:0008006" key="3">
    <source>
        <dbReference type="Google" id="ProtNLM"/>
    </source>
</evidence>
<dbReference type="eggNOG" id="COG5340">
    <property type="taxonomic scope" value="Bacteria"/>
</dbReference>
<organism evidence="1 2">
    <name type="scientific">Salipiger mucosus DSM 16094</name>
    <dbReference type="NCBI Taxonomy" id="1123237"/>
    <lineage>
        <taxon>Bacteria</taxon>
        <taxon>Pseudomonadati</taxon>
        <taxon>Pseudomonadota</taxon>
        <taxon>Alphaproteobacteria</taxon>
        <taxon>Rhodobacterales</taxon>
        <taxon>Roseobacteraceae</taxon>
        <taxon>Salipiger</taxon>
    </lineage>
</organism>
<dbReference type="Pfam" id="PF19570">
    <property type="entry name" value="DUF6088"/>
    <property type="match status" value="1"/>
</dbReference>
<proteinExistence type="predicted"/>
<dbReference type="HOGENOM" id="CLU_067316_0_1_5"/>
<dbReference type="RefSeq" id="WP_021119894.1">
    <property type="nucleotide sequence ID" value="NZ_KE557274.1"/>
</dbReference>
<evidence type="ECO:0000313" key="1">
    <source>
        <dbReference type="EMBL" id="EPX84732.1"/>
    </source>
</evidence>
<comment type="caution">
    <text evidence="1">The sequence shown here is derived from an EMBL/GenBank/DDBJ whole genome shotgun (WGS) entry which is preliminary data.</text>
</comment>
<reference evidence="2" key="1">
    <citation type="journal article" date="2014" name="Stand. Genomic Sci.">
        <title>Genome sequence of the exopolysaccharide-producing Salipiger mucosus type strain (DSM 16094(T)), a moderately halophilic member of the Roseobacter clade.</title>
        <authorList>
            <person name="Riedel T."/>
            <person name="Spring S."/>
            <person name="Fiebig A."/>
            <person name="Petersen J."/>
            <person name="Kyrpides N.C."/>
            <person name="Goker M."/>
            <person name="Klenk H.P."/>
        </authorList>
    </citation>
    <scope>NUCLEOTIDE SEQUENCE [LARGE SCALE GENOMIC DNA]</scope>
    <source>
        <strain evidence="2">DSM 16094</strain>
    </source>
</reference>
<dbReference type="AlphaFoldDB" id="S9QYR6"/>
<protein>
    <recommendedName>
        <fullName evidence="3">Transcriptional regulator, AbiEi antitoxin, Type IV TA system</fullName>
    </recommendedName>
</protein>